<dbReference type="EMBL" id="JAAOIW010000004">
    <property type="protein sequence ID" value="NHN30542.1"/>
    <property type="molecule type" value="Genomic_DNA"/>
</dbReference>
<proteinExistence type="predicted"/>
<name>A0ABX0J322_9BACL</name>
<reference evidence="1" key="1">
    <citation type="submission" date="2020-03" db="EMBL/GenBank/DDBJ databases">
        <title>Draft sequencing of Paenibacilllus sp. S3N08.</title>
        <authorList>
            <person name="Kim D.-U."/>
        </authorList>
    </citation>
    <scope>NUCLEOTIDE SEQUENCE</scope>
    <source>
        <strain evidence="1">S3N08</strain>
    </source>
</reference>
<keyword evidence="2" id="KW-1185">Reference proteome</keyword>
<dbReference type="InterPro" id="IPR025560">
    <property type="entry name" value="Imm22"/>
</dbReference>
<evidence type="ECO:0000313" key="1">
    <source>
        <dbReference type="EMBL" id="NHN30542.1"/>
    </source>
</evidence>
<comment type="caution">
    <text evidence="1">The sequence shown here is derived from an EMBL/GenBank/DDBJ whole genome shotgun (WGS) entry which is preliminary data.</text>
</comment>
<dbReference type="Pfam" id="PF14112">
    <property type="entry name" value="DUF4284"/>
    <property type="match status" value="1"/>
</dbReference>
<evidence type="ECO:0000313" key="2">
    <source>
        <dbReference type="Proteomes" id="UP001165962"/>
    </source>
</evidence>
<accession>A0ABX0J322</accession>
<organism evidence="1 2">
    <name type="scientific">Paenibacillus agricola</name>
    <dbReference type="NCBI Taxonomy" id="2716264"/>
    <lineage>
        <taxon>Bacteria</taxon>
        <taxon>Bacillati</taxon>
        <taxon>Bacillota</taxon>
        <taxon>Bacilli</taxon>
        <taxon>Bacillales</taxon>
        <taxon>Paenibacillaceae</taxon>
        <taxon>Paenibacillus</taxon>
    </lineage>
</organism>
<dbReference type="Proteomes" id="UP001165962">
    <property type="component" value="Unassembled WGS sequence"/>
</dbReference>
<sequence>MVKEGFVSLWVGNISTPAVLEELMLVAYSEEGESIPSLFATYFGLPYYDDAVREAEYRESPSHEMEQLLAGFSYEEAITPRFIALTQQTWPHPFNTVILLYNFHYTGDIQQIALEPIKLQFLGAVPYQ</sequence>
<gene>
    <name evidence="1" type="ORF">G9U52_11935</name>
</gene>
<dbReference type="RefSeq" id="WP_166149747.1">
    <property type="nucleotide sequence ID" value="NZ_JAAOIW010000004.1"/>
</dbReference>
<protein>
    <submittedName>
        <fullName evidence="1">Immunity 22 family protein</fullName>
    </submittedName>
</protein>